<evidence type="ECO:0000313" key="1">
    <source>
        <dbReference type="EMBL" id="ABY56084.1"/>
    </source>
</evidence>
<sequence length="103" mass="12065">MESSNRNVHPRHALGLLYILHGIKHYTFEELATRAHDMRLSIAKRGTKDFPISEVKKDKKEMKDAEKIMKSIMKESMIMNTISLKFSKRKEARDEKMDDGSER</sequence>
<reference evidence="1" key="1">
    <citation type="journal article" date="2008" name="Mol. Genet. Genomics">
        <title>Construction of a fosmid library of cucumber (Cucumis sativus) and comparative analyses of the eIF4E and eIF(iso)4E regions from cucumber and melon (Cucumis melo).</title>
        <authorList>
            <person name="Meyer J.D."/>
            <person name="Deleu W."/>
            <person name="Garcia-Mas J."/>
            <person name="Havey M.J."/>
        </authorList>
    </citation>
    <scope>NUCLEOTIDE SEQUENCE</scope>
</reference>
<protein>
    <submittedName>
        <fullName evidence="1">Uncharacterized protein</fullName>
    </submittedName>
</protein>
<name>B0F6T4_CUCSA</name>
<proteinExistence type="predicted"/>
<dbReference type="AlphaFoldDB" id="B0F6T4"/>
<dbReference type="EMBL" id="EU196160">
    <property type="protein sequence ID" value="ABY56084.1"/>
    <property type="molecule type" value="Genomic_DNA"/>
</dbReference>
<accession>B0F6T4</accession>
<organism evidence="1">
    <name type="scientific">Cucumis sativus</name>
    <name type="common">Cucumber</name>
    <dbReference type="NCBI Taxonomy" id="3659"/>
    <lineage>
        <taxon>Eukaryota</taxon>
        <taxon>Viridiplantae</taxon>
        <taxon>Streptophyta</taxon>
        <taxon>Embryophyta</taxon>
        <taxon>Tracheophyta</taxon>
        <taxon>Spermatophyta</taxon>
        <taxon>Magnoliopsida</taxon>
        <taxon>eudicotyledons</taxon>
        <taxon>Gunneridae</taxon>
        <taxon>Pentapetalae</taxon>
        <taxon>rosids</taxon>
        <taxon>fabids</taxon>
        <taxon>Cucurbitales</taxon>
        <taxon>Cucurbitaceae</taxon>
        <taxon>Benincaseae</taxon>
        <taxon>Cucumis</taxon>
    </lineage>
</organism>